<evidence type="ECO:0000313" key="2">
    <source>
        <dbReference type="Proteomes" id="UP001162972"/>
    </source>
</evidence>
<accession>A0AAD6K4A3</accession>
<reference evidence="1 2" key="1">
    <citation type="journal article" date="2023" name="Int. J. Mol. Sci.">
        <title>De Novo Assembly and Annotation of 11 Diverse Shrub Willow (Salix) Genomes Reveals Novel Gene Organization in Sex-Linked Regions.</title>
        <authorList>
            <person name="Hyden B."/>
            <person name="Feng K."/>
            <person name="Yates T.B."/>
            <person name="Jawdy S."/>
            <person name="Cereghino C."/>
            <person name="Smart L.B."/>
            <person name="Muchero W."/>
        </authorList>
    </citation>
    <scope>NUCLEOTIDE SEQUENCE [LARGE SCALE GENOMIC DNA]</scope>
    <source>
        <tissue evidence="1">Shoot tip</tissue>
    </source>
</reference>
<keyword evidence="2" id="KW-1185">Reference proteome</keyword>
<dbReference type="EMBL" id="JAPFFJ010000011">
    <property type="protein sequence ID" value="KAJ6416283.1"/>
    <property type="molecule type" value="Genomic_DNA"/>
</dbReference>
<name>A0AAD6K4A3_9ROSI</name>
<organism evidence="1 2">
    <name type="scientific">Salix udensis</name>
    <dbReference type="NCBI Taxonomy" id="889485"/>
    <lineage>
        <taxon>Eukaryota</taxon>
        <taxon>Viridiplantae</taxon>
        <taxon>Streptophyta</taxon>
        <taxon>Embryophyta</taxon>
        <taxon>Tracheophyta</taxon>
        <taxon>Spermatophyta</taxon>
        <taxon>Magnoliopsida</taxon>
        <taxon>eudicotyledons</taxon>
        <taxon>Gunneridae</taxon>
        <taxon>Pentapetalae</taxon>
        <taxon>rosids</taxon>
        <taxon>fabids</taxon>
        <taxon>Malpighiales</taxon>
        <taxon>Salicaceae</taxon>
        <taxon>Saliceae</taxon>
        <taxon>Salix</taxon>
    </lineage>
</organism>
<protein>
    <submittedName>
        <fullName evidence="1">Uncharacterized protein</fullName>
    </submittedName>
</protein>
<proteinExistence type="predicted"/>
<sequence>MFVHIQYFVCSIFWFPFNSDFFSNEIYRIIF</sequence>
<dbReference type="AlphaFoldDB" id="A0AAD6K4A3"/>
<comment type="caution">
    <text evidence="1">The sequence shown here is derived from an EMBL/GenBank/DDBJ whole genome shotgun (WGS) entry which is preliminary data.</text>
</comment>
<dbReference type="Proteomes" id="UP001162972">
    <property type="component" value="Chromosome 11"/>
</dbReference>
<evidence type="ECO:0000313" key="1">
    <source>
        <dbReference type="EMBL" id="KAJ6416283.1"/>
    </source>
</evidence>
<gene>
    <name evidence="1" type="ORF">OIU84_002181</name>
</gene>